<keyword evidence="7" id="KW-1185">Reference proteome</keyword>
<keyword evidence="2" id="KW-0646">Protease inhibitor</keyword>
<dbReference type="Gene3D" id="3.30.497.10">
    <property type="entry name" value="Antithrombin, subunit I, domain 2"/>
    <property type="match status" value="1"/>
</dbReference>
<dbReference type="FunCoup" id="A0A7R8YS30">
    <property type="interactions" value="90"/>
</dbReference>
<dbReference type="Gene3D" id="2.30.39.10">
    <property type="entry name" value="Alpha-1-antitrypsin, domain 1"/>
    <property type="match status" value="1"/>
</dbReference>
<gene>
    <name evidence="6" type="ORF">HERILL_LOCUS5184</name>
</gene>
<reference evidence="6 7" key="1">
    <citation type="submission" date="2020-11" db="EMBL/GenBank/DDBJ databases">
        <authorList>
            <person name="Wallbank WR R."/>
            <person name="Pardo Diaz C."/>
            <person name="Kozak K."/>
            <person name="Martin S."/>
            <person name="Jiggins C."/>
            <person name="Moest M."/>
            <person name="Warren A I."/>
            <person name="Generalovic N T."/>
            <person name="Byers J.R.P. K."/>
            <person name="Montejo-Kovacevich G."/>
            <person name="Yen C E."/>
        </authorList>
    </citation>
    <scope>NUCLEOTIDE SEQUENCE [LARGE SCALE GENOMIC DNA]</scope>
</reference>
<keyword evidence="3" id="KW-0722">Serine protease inhibitor</keyword>
<dbReference type="PANTHER" id="PTHR11461">
    <property type="entry name" value="SERINE PROTEASE INHIBITOR, SERPIN"/>
    <property type="match status" value="1"/>
</dbReference>
<dbReference type="Proteomes" id="UP000594454">
    <property type="component" value="Chromosome 2"/>
</dbReference>
<evidence type="ECO:0000313" key="7">
    <source>
        <dbReference type="Proteomes" id="UP000594454"/>
    </source>
</evidence>
<dbReference type="OrthoDB" id="671595at2759"/>
<organism evidence="6 7">
    <name type="scientific">Hermetia illucens</name>
    <name type="common">Black soldier fly</name>
    <dbReference type="NCBI Taxonomy" id="343691"/>
    <lineage>
        <taxon>Eukaryota</taxon>
        <taxon>Metazoa</taxon>
        <taxon>Ecdysozoa</taxon>
        <taxon>Arthropoda</taxon>
        <taxon>Hexapoda</taxon>
        <taxon>Insecta</taxon>
        <taxon>Pterygota</taxon>
        <taxon>Neoptera</taxon>
        <taxon>Endopterygota</taxon>
        <taxon>Diptera</taxon>
        <taxon>Brachycera</taxon>
        <taxon>Stratiomyomorpha</taxon>
        <taxon>Stratiomyidae</taxon>
        <taxon>Hermetiinae</taxon>
        <taxon>Hermetia</taxon>
    </lineage>
</organism>
<dbReference type="GO" id="GO:0004867">
    <property type="term" value="F:serine-type endopeptidase inhibitor activity"/>
    <property type="evidence" value="ECO:0007669"/>
    <property type="project" value="UniProtKB-KW"/>
</dbReference>
<evidence type="ECO:0000259" key="5">
    <source>
        <dbReference type="SMART" id="SM00093"/>
    </source>
</evidence>
<dbReference type="InterPro" id="IPR042178">
    <property type="entry name" value="Serpin_sf_1"/>
</dbReference>
<comment type="similarity">
    <text evidence="1 4">Belongs to the serpin family.</text>
</comment>
<dbReference type="InterPro" id="IPR042185">
    <property type="entry name" value="Serpin_sf_2"/>
</dbReference>
<dbReference type="InterPro" id="IPR036186">
    <property type="entry name" value="Serpin_sf"/>
</dbReference>
<evidence type="ECO:0000313" key="6">
    <source>
        <dbReference type="EMBL" id="CAD7082125.1"/>
    </source>
</evidence>
<evidence type="ECO:0000256" key="1">
    <source>
        <dbReference type="ARBA" id="ARBA00009500"/>
    </source>
</evidence>
<dbReference type="InterPro" id="IPR023796">
    <property type="entry name" value="Serpin_dom"/>
</dbReference>
<dbReference type="InterPro" id="IPR000215">
    <property type="entry name" value="Serpin_fam"/>
</dbReference>
<feature type="domain" description="Serpin" evidence="5">
    <location>
        <begin position="19"/>
        <end position="287"/>
    </location>
</feature>
<evidence type="ECO:0000256" key="2">
    <source>
        <dbReference type="ARBA" id="ARBA00022690"/>
    </source>
</evidence>
<dbReference type="AlphaFoldDB" id="A0A7R8YS30"/>
<dbReference type="SUPFAM" id="SSF56574">
    <property type="entry name" value="Serpins"/>
    <property type="match status" value="1"/>
</dbReference>
<dbReference type="SMART" id="SM00093">
    <property type="entry name" value="SERPIN"/>
    <property type="match status" value="1"/>
</dbReference>
<accession>A0A7R8YS30</accession>
<dbReference type="GO" id="GO:0005615">
    <property type="term" value="C:extracellular space"/>
    <property type="evidence" value="ECO:0007669"/>
    <property type="project" value="InterPro"/>
</dbReference>
<proteinExistence type="inferred from homology"/>
<evidence type="ECO:0000256" key="4">
    <source>
        <dbReference type="RuleBase" id="RU000411"/>
    </source>
</evidence>
<dbReference type="PANTHER" id="PTHR11461:SF211">
    <property type="entry name" value="GH10112P-RELATED"/>
    <property type="match status" value="1"/>
</dbReference>
<dbReference type="InParanoid" id="A0A7R8YS30"/>
<evidence type="ECO:0000256" key="3">
    <source>
        <dbReference type="ARBA" id="ARBA00022900"/>
    </source>
</evidence>
<sequence length="288" mass="32368">MAAISQKTDFKKKGMAFGLDMYHALQPSSNIIVSPLSVRLALGMAYMGAAGQTEAEMRNALRIYDDKIESGKAFFHLTCKYAKNENIRIANKIYVNEGRKIKPGMIKAAEKLFSSKVENIDFTEPAAAAVTINKWVEGQTGDKIKDIVDPHSLDPDTVVIVINALYFKCKWQQPFQSDLVKDDFWLNEANSVKVDMMQGVRENLKYAELEDLDCIAIEKSFEDEDFSMLILLPNSKNGLQSLESKLTGLDLPSYRHRLKAKNVMLNMPQFLVSYQADLKGALEKVNGQ</sequence>
<name>A0A7R8YS30_HERIL</name>
<dbReference type="EMBL" id="LR899010">
    <property type="protein sequence ID" value="CAD7082125.1"/>
    <property type="molecule type" value="Genomic_DNA"/>
</dbReference>
<protein>
    <recommendedName>
        <fullName evidence="5">Serpin domain-containing protein</fullName>
    </recommendedName>
</protein>
<dbReference type="Pfam" id="PF00079">
    <property type="entry name" value="Serpin"/>
    <property type="match status" value="1"/>
</dbReference>